<evidence type="ECO:0000313" key="2">
    <source>
        <dbReference type="EnsemblMetazoa" id="BGLB019282-PA"/>
    </source>
</evidence>
<protein>
    <recommendedName>
        <fullName evidence="1">PTPRJ transmembrane domain-containing protein</fullName>
    </recommendedName>
</protein>
<evidence type="ECO:0000313" key="3">
    <source>
        <dbReference type="Proteomes" id="UP000076420"/>
    </source>
</evidence>
<dbReference type="VEuPathDB" id="VectorBase:BGLB019282"/>
<dbReference type="AlphaFoldDB" id="A0A2C9KGD1"/>
<dbReference type="PANTHER" id="PTHR46957">
    <property type="entry name" value="CYTOKINE RECEPTOR"/>
    <property type="match status" value="1"/>
</dbReference>
<dbReference type="STRING" id="6526.A0A2C9KGD1"/>
<dbReference type="InterPro" id="IPR050713">
    <property type="entry name" value="RTP_Phos/Ushers"/>
</dbReference>
<accession>A0A2C9KGD1</accession>
<organism evidence="2 3">
    <name type="scientific">Biomphalaria glabrata</name>
    <name type="common">Bloodfluke planorb</name>
    <name type="synonym">Freshwater snail</name>
    <dbReference type="NCBI Taxonomy" id="6526"/>
    <lineage>
        <taxon>Eukaryota</taxon>
        <taxon>Metazoa</taxon>
        <taxon>Spiralia</taxon>
        <taxon>Lophotrochozoa</taxon>
        <taxon>Mollusca</taxon>
        <taxon>Gastropoda</taxon>
        <taxon>Heterobranchia</taxon>
        <taxon>Euthyneura</taxon>
        <taxon>Panpulmonata</taxon>
        <taxon>Hygrophila</taxon>
        <taxon>Lymnaeoidea</taxon>
        <taxon>Planorbidae</taxon>
        <taxon>Biomphalaria</taxon>
    </lineage>
</organism>
<evidence type="ECO:0000259" key="1">
    <source>
        <dbReference type="Pfam" id="PF18861"/>
    </source>
</evidence>
<proteinExistence type="predicted"/>
<dbReference type="InterPro" id="IPR036116">
    <property type="entry name" value="FN3_sf"/>
</dbReference>
<dbReference type="Pfam" id="PF18861">
    <property type="entry name" value="PTP_tm"/>
    <property type="match status" value="1"/>
</dbReference>
<dbReference type="SUPFAM" id="SSF49265">
    <property type="entry name" value="Fibronectin type III"/>
    <property type="match status" value="1"/>
</dbReference>
<gene>
    <name evidence="2" type="primary">106057533</name>
</gene>
<dbReference type="InterPro" id="IPR041201">
    <property type="entry name" value="PTPRJ_TM"/>
</dbReference>
<dbReference type="KEGG" id="bgt:106057533"/>
<dbReference type="Proteomes" id="UP000076420">
    <property type="component" value="Unassembled WGS sequence"/>
</dbReference>
<sequence length="257" mass="28431">MKTAAPTFKANYDAESSKPYTVSDKTLPGITQNQISFQLKNPFSPDNGQIKYYTVIASLDPSVLDKDSLLPSWLDVQKNSNLKFYLAANCTDLFARESACEALSGSRHRRDTGELDSQTFVLGGETSTSCINRPFCNGPLTPGTEYAIKLRGYTASGQYQETAYSDKVKTTNVILEIKPRKVRCIKGRVDWRSGRRHLHTDHSDHYCCIAGEENQKPAKESCEIFSTKATLEALSNESAKPSSETCGFSNSCPKDVI</sequence>
<dbReference type="GO" id="GO:0016020">
    <property type="term" value="C:membrane"/>
    <property type="evidence" value="ECO:0007669"/>
    <property type="project" value="UniProtKB-SubCell"/>
</dbReference>
<dbReference type="EnsemblMetazoa" id="BGLB019282-RA">
    <property type="protein sequence ID" value="BGLB019282-PA"/>
    <property type="gene ID" value="BGLB019282"/>
</dbReference>
<reference evidence="2" key="1">
    <citation type="submission" date="2020-05" db="UniProtKB">
        <authorList>
            <consortium name="EnsemblMetazoa"/>
        </authorList>
    </citation>
    <scope>IDENTIFICATION</scope>
    <source>
        <strain evidence="2">BB02</strain>
    </source>
</reference>
<feature type="domain" description="PTPRJ transmembrane" evidence="1">
    <location>
        <begin position="42"/>
        <end position="156"/>
    </location>
</feature>
<dbReference type="VEuPathDB" id="VectorBase:BGLAX_034480"/>
<dbReference type="PANTHER" id="PTHR46957:SF3">
    <property type="entry name" value="CYTOKINE RECEPTOR"/>
    <property type="match status" value="1"/>
</dbReference>
<name>A0A2C9KGD1_BIOGL</name>